<dbReference type="InterPro" id="IPR017850">
    <property type="entry name" value="Alkaline_phosphatase_core_sf"/>
</dbReference>
<dbReference type="EMBL" id="CP036280">
    <property type="protein sequence ID" value="QDU70635.1"/>
    <property type="molecule type" value="Genomic_DNA"/>
</dbReference>
<dbReference type="PROSITE" id="PS00149">
    <property type="entry name" value="SULFATASE_2"/>
    <property type="match status" value="1"/>
</dbReference>
<sequence length="485" mass="54376">MNKDHPNILYIFADDWGYGDISCLNPDSKIHTPCTDKLAEQGMTFTDAHSSSAVCTPSRYSVLTGRYCWRGPLKSSVLGGWDELLIEDDRMTVASLLRDKGYRTACIGKWHLGLGWHHNTQPPTRHNGFYEWNDDRIDVDFTKTLTKGPHTVGFDVSFIIPASLDIVPYCFIENGHVHDLPMRHVEDSPRPAEYRGGPCARGLQHETVLLEFTNRAEQFIADHARESPDKPFFLYLPLPSPHTPHVPREPFQGTSECGAYGDYVVEHDWSIGRVLETLERSGLADDTLVIVTSDNGAHIRGQGMKADMPFDFEQQYGHRSNHIYRGQKTDAWDGGHRIPYIARWPGVIEPGSTCDHPICLTDLLATVAELHGEDLPDDAGEDSLSTLPLMHQQQPGSGRQAIVHHSGGGEFAIRQGNWKLIDCPGSGGWSMPPGKVPDDAPPRQLYNLDNDIEEQHNLIGQHPDVEQRLLTLLDQYKTNNRSVDR</sequence>
<dbReference type="SUPFAM" id="SSF53649">
    <property type="entry name" value="Alkaline phosphatase-like"/>
    <property type="match status" value="1"/>
</dbReference>
<evidence type="ECO:0000256" key="4">
    <source>
        <dbReference type="ARBA" id="ARBA00022837"/>
    </source>
</evidence>
<dbReference type="AlphaFoldDB" id="A0A518BUG6"/>
<proteinExistence type="inferred from homology"/>
<dbReference type="PROSITE" id="PS00523">
    <property type="entry name" value="SULFATASE_1"/>
    <property type="match status" value="1"/>
</dbReference>
<dbReference type="Gene3D" id="3.40.720.10">
    <property type="entry name" value="Alkaline Phosphatase, subunit A"/>
    <property type="match status" value="1"/>
</dbReference>
<evidence type="ECO:0000259" key="5">
    <source>
        <dbReference type="Pfam" id="PF00884"/>
    </source>
</evidence>
<dbReference type="OrthoDB" id="9783154at2"/>
<dbReference type="PANTHER" id="PTHR42693">
    <property type="entry name" value="ARYLSULFATASE FAMILY MEMBER"/>
    <property type="match status" value="1"/>
</dbReference>
<evidence type="ECO:0000256" key="3">
    <source>
        <dbReference type="ARBA" id="ARBA00022801"/>
    </source>
</evidence>
<evidence type="ECO:0000256" key="2">
    <source>
        <dbReference type="ARBA" id="ARBA00022723"/>
    </source>
</evidence>
<dbReference type="Proteomes" id="UP000320386">
    <property type="component" value="Chromosome"/>
</dbReference>
<dbReference type="InterPro" id="IPR024607">
    <property type="entry name" value="Sulfatase_CS"/>
</dbReference>
<feature type="domain" description="Sulfatase N-terminal" evidence="5">
    <location>
        <begin position="6"/>
        <end position="371"/>
    </location>
</feature>
<name>A0A518BUG6_9BACT</name>
<dbReference type="GO" id="GO:0046872">
    <property type="term" value="F:metal ion binding"/>
    <property type="evidence" value="ECO:0007669"/>
    <property type="project" value="UniProtKB-KW"/>
</dbReference>
<organism evidence="6 7">
    <name type="scientific">Mucisphaera calidilacus</name>
    <dbReference type="NCBI Taxonomy" id="2527982"/>
    <lineage>
        <taxon>Bacteria</taxon>
        <taxon>Pseudomonadati</taxon>
        <taxon>Planctomycetota</taxon>
        <taxon>Phycisphaerae</taxon>
        <taxon>Phycisphaerales</taxon>
        <taxon>Phycisphaeraceae</taxon>
        <taxon>Mucisphaera</taxon>
    </lineage>
</organism>
<dbReference type="KEGG" id="mcad:Pan265_04630"/>
<gene>
    <name evidence="6" type="primary">atsA_2</name>
    <name evidence="6" type="ORF">Pan265_04630</name>
</gene>
<dbReference type="InterPro" id="IPR000917">
    <property type="entry name" value="Sulfatase_N"/>
</dbReference>
<evidence type="ECO:0000256" key="1">
    <source>
        <dbReference type="ARBA" id="ARBA00008779"/>
    </source>
</evidence>
<dbReference type="InterPro" id="IPR050738">
    <property type="entry name" value="Sulfatase"/>
</dbReference>
<dbReference type="RefSeq" id="WP_145444795.1">
    <property type="nucleotide sequence ID" value="NZ_CP036280.1"/>
</dbReference>
<dbReference type="Pfam" id="PF00884">
    <property type="entry name" value="Sulfatase"/>
    <property type="match status" value="1"/>
</dbReference>
<reference evidence="6 7" key="1">
    <citation type="submission" date="2019-02" db="EMBL/GenBank/DDBJ databases">
        <title>Deep-cultivation of Planctomycetes and their phenomic and genomic characterization uncovers novel biology.</title>
        <authorList>
            <person name="Wiegand S."/>
            <person name="Jogler M."/>
            <person name="Boedeker C."/>
            <person name="Pinto D."/>
            <person name="Vollmers J."/>
            <person name="Rivas-Marin E."/>
            <person name="Kohn T."/>
            <person name="Peeters S.H."/>
            <person name="Heuer A."/>
            <person name="Rast P."/>
            <person name="Oberbeckmann S."/>
            <person name="Bunk B."/>
            <person name="Jeske O."/>
            <person name="Meyerdierks A."/>
            <person name="Storesund J.E."/>
            <person name="Kallscheuer N."/>
            <person name="Luecker S."/>
            <person name="Lage O.M."/>
            <person name="Pohl T."/>
            <person name="Merkel B.J."/>
            <person name="Hornburger P."/>
            <person name="Mueller R.-W."/>
            <person name="Bruemmer F."/>
            <person name="Labrenz M."/>
            <person name="Spormann A.M."/>
            <person name="Op den Camp H."/>
            <person name="Overmann J."/>
            <person name="Amann R."/>
            <person name="Jetten M.S.M."/>
            <person name="Mascher T."/>
            <person name="Medema M.H."/>
            <person name="Devos D.P."/>
            <person name="Kaster A.-K."/>
            <person name="Ovreas L."/>
            <person name="Rohde M."/>
            <person name="Galperin M.Y."/>
            <person name="Jogler C."/>
        </authorList>
    </citation>
    <scope>NUCLEOTIDE SEQUENCE [LARGE SCALE GENOMIC DNA]</scope>
    <source>
        <strain evidence="6 7">Pan265</strain>
    </source>
</reference>
<protein>
    <submittedName>
        <fullName evidence="6">Arylsulfatase</fullName>
        <ecNumber evidence="6">3.1.6.1</ecNumber>
    </submittedName>
</protein>
<comment type="similarity">
    <text evidence="1">Belongs to the sulfatase family.</text>
</comment>
<keyword evidence="3 6" id="KW-0378">Hydrolase</keyword>
<dbReference type="Gene3D" id="3.30.1120.10">
    <property type="match status" value="1"/>
</dbReference>
<dbReference type="GO" id="GO:0004065">
    <property type="term" value="F:arylsulfatase activity"/>
    <property type="evidence" value="ECO:0007669"/>
    <property type="project" value="UniProtKB-EC"/>
</dbReference>
<evidence type="ECO:0000313" key="6">
    <source>
        <dbReference type="EMBL" id="QDU70635.1"/>
    </source>
</evidence>
<dbReference type="CDD" id="cd16143">
    <property type="entry name" value="ARS_like"/>
    <property type="match status" value="1"/>
</dbReference>
<dbReference type="PANTHER" id="PTHR42693:SF53">
    <property type="entry name" value="ENDO-4-O-SULFATASE"/>
    <property type="match status" value="1"/>
</dbReference>
<keyword evidence="4" id="KW-0106">Calcium</keyword>
<keyword evidence="7" id="KW-1185">Reference proteome</keyword>
<accession>A0A518BUG6</accession>
<keyword evidence="2" id="KW-0479">Metal-binding</keyword>
<evidence type="ECO:0000313" key="7">
    <source>
        <dbReference type="Proteomes" id="UP000320386"/>
    </source>
</evidence>
<dbReference type="EC" id="3.1.6.1" evidence="6"/>